<evidence type="ECO:0000313" key="4">
    <source>
        <dbReference type="Proteomes" id="UP000092461"/>
    </source>
</evidence>
<dbReference type="VEuPathDB" id="VectorBase:LLOJ009850"/>
<keyword evidence="4" id="KW-1185">Reference proteome</keyword>
<feature type="compositionally biased region" description="Basic residues" evidence="1">
    <location>
        <begin position="551"/>
        <end position="577"/>
    </location>
</feature>
<feature type="compositionally biased region" description="Basic and acidic residues" evidence="1">
    <location>
        <begin position="588"/>
        <end position="600"/>
    </location>
</feature>
<protein>
    <submittedName>
        <fullName evidence="2 3">Uncharacterized protein</fullName>
    </submittedName>
</protein>
<dbReference type="VEuPathDB" id="VectorBase:LLONM1_003456"/>
<feature type="compositionally biased region" description="Basic and acidic residues" evidence="1">
    <location>
        <begin position="803"/>
        <end position="839"/>
    </location>
</feature>
<sequence length="1045" mass="119737">MSILSKEASKLDRKLKKYAEDCEYYTTQVEETFKTMDEKNLRMFNKILQRITKCIGKAFSLFRDTLKRILKQMVLLRHSSKDEIYAQLLDTHMETFALLTQECKGQWVTLRWILKCWTYVIKSLPEDTVRGIVMNHVHELYFLTKSLLGAGEYRNQRSVMLLIFQCASTMTSGDMEKLARGIFPQDQLSRLRRIFGHQNDHTAEMGIRLCLNEYNSLLTQPEIVSFPVSHLQLGAQKCQARKGESIWMDFNTFPHAISIYCSSLAFLDGLTDRLMLIYIPVKIIDGFIKFTVVDVESGDVDQFLNILDLKCNFSIPDKIRDDGFAMIEKVARIVSLKRRVKKDSWKNLPLCAKKADEENLRNLSAEKDLQQTESMNYVNNNFTKILTVTQKDPIEPQQCMRKEETWKAHRTTQMSPELMDIDESVAAASPVVNETVLAEDSGVFMMNLCVTPPPKDVQEQVPDETLEEIPPNVVQANETQMSYRSPIYKSPGARVFLETEADEAVSEDSDDKPLITKVKKPASKARAKKAKKKIEKSPQEVQNRTQEIQKRPKKIKKSPISRLNKTKTRGRPRKARKQASQSPISDDCVPKEVVKPKESSQETFYNGYKSPGTESDGFEIIDPPQKLPERNSSVIKPGRSFLLELPSAYTKINDLQKIEAKEGKNSLLESLNREKTPEIVEAQQESPIHWLAGKKRGRFALIESPDGLEIVEENQMIAKRRRSDEGSDSTDDEQIEGLRTTVTVQIENHPNSGEVETNEDVVMIDSEEDEEMKDLAVEASKNVGATGRVDEVKWGRFMEVRARKNDEGLSAKEEEFKTRQRQDDVIAKRKEDVKEKEGRPLSTLRKTSSDEFDIFSNIPDISRTIDKFLNRDEKEEKKNKDEKREEKKENIDIFDKLRDENCSMVGRKRKLFNPLQNLQNSQELNAPEEKKAKTPVWKFFKSRNNPNSSPSDIVVDSELSQASNETRFGGKKLKKIEKNLTKINKKVKKQPKPKEPTELKPRKRVSRKRASLPIVKRSVSGIAGIKAGVFVANITPNTSNFFFNN</sequence>
<dbReference type="EMBL" id="AJWK01034459">
    <property type="status" value="NOT_ANNOTATED_CDS"/>
    <property type="molecule type" value="Genomic_DNA"/>
</dbReference>
<feature type="region of interest" description="Disordered" evidence="1">
    <location>
        <begin position="984"/>
        <end position="1010"/>
    </location>
</feature>
<organism evidence="3 4">
    <name type="scientific">Lutzomyia longipalpis</name>
    <name type="common">Sand fly</name>
    <dbReference type="NCBI Taxonomy" id="7200"/>
    <lineage>
        <taxon>Eukaryota</taxon>
        <taxon>Metazoa</taxon>
        <taxon>Ecdysozoa</taxon>
        <taxon>Arthropoda</taxon>
        <taxon>Hexapoda</taxon>
        <taxon>Insecta</taxon>
        <taxon>Pterygota</taxon>
        <taxon>Neoptera</taxon>
        <taxon>Endopterygota</taxon>
        <taxon>Diptera</taxon>
        <taxon>Nematocera</taxon>
        <taxon>Psychodoidea</taxon>
        <taxon>Psychodidae</taxon>
        <taxon>Lutzomyia</taxon>
        <taxon>Lutzomyia</taxon>
    </lineage>
</organism>
<proteinExistence type="predicted"/>
<reference evidence="2" key="2">
    <citation type="journal article" date="2020" name="BMC">
        <title>Leishmania infection induces a limited differential gene expression in the sand fly midgut.</title>
        <authorList>
            <person name="Coutinho-Abreu I.V."/>
            <person name="Serafim T.D."/>
            <person name="Meneses C."/>
            <person name="Kamhawi S."/>
            <person name="Oliveira F."/>
            <person name="Valenzuela J.G."/>
        </authorList>
    </citation>
    <scope>NUCLEOTIDE SEQUENCE</scope>
    <source>
        <strain evidence="2">Jacobina</strain>
        <tissue evidence="2">Midgut</tissue>
    </source>
</reference>
<dbReference type="EMBL" id="GITU01010364">
    <property type="protein sequence ID" value="MBC1179067.1"/>
    <property type="molecule type" value="Transcribed_RNA"/>
</dbReference>
<evidence type="ECO:0000256" key="1">
    <source>
        <dbReference type="SAM" id="MobiDB-lite"/>
    </source>
</evidence>
<dbReference type="AlphaFoldDB" id="A0A1B0GL77"/>
<evidence type="ECO:0000313" key="2">
    <source>
        <dbReference type="EMBL" id="MBC1179067.1"/>
    </source>
</evidence>
<dbReference type="EnsemblMetazoa" id="LLOJ009850-RA">
    <property type="protein sequence ID" value="LLOJ009850-PA"/>
    <property type="gene ID" value="LLOJ009850"/>
</dbReference>
<reference evidence="3" key="3">
    <citation type="submission" date="2020-05" db="UniProtKB">
        <authorList>
            <consortium name="EnsemblMetazoa"/>
        </authorList>
    </citation>
    <scope>IDENTIFICATION</scope>
    <source>
        <strain evidence="3">Jacobina</strain>
    </source>
</reference>
<feature type="region of interest" description="Disordered" evidence="1">
    <location>
        <begin position="503"/>
        <end position="633"/>
    </location>
</feature>
<reference evidence="4" key="1">
    <citation type="submission" date="2012-05" db="EMBL/GenBank/DDBJ databases">
        <title>Whole Genome Assembly of Lutzomyia longipalpis.</title>
        <authorList>
            <person name="Richards S."/>
            <person name="Qu C."/>
            <person name="Dillon R."/>
            <person name="Worley K."/>
            <person name="Scherer S."/>
            <person name="Batterton M."/>
            <person name="Taylor A."/>
            <person name="Hawes A."/>
            <person name="Hernandez B."/>
            <person name="Kovar C."/>
            <person name="Mandapat C."/>
            <person name="Pham C."/>
            <person name="Qu C."/>
            <person name="Jing C."/>
            <person name="Bess C."/>
            <person name="Bandaranaike D."/>
            <person name="Ngo D."/>
            <person name="Ongeri F."/>
            <person name="Arias F."/>
            <person name="Lara F."/>
            <person name="Weissenberger G."/>
            <person name="Kamau G."/>
            <person name="Han H."/>
            <person name="Shen H."/>
            <person name="Dinh H."/>
            <person name="Khalil I."/>
            <person name="Jones J."/>
            <person name="Shafer J."/>
            <person name="Jayaseelan J."/>
            <person name="Quiroz J."/>
            <person name="Blankenburg K."/>
            <person name="Nguyen L."/>
            <person name="Jackson L."/>
            <person name="Francisco L."/>
            <person name="Tang L.-Y."/>
            <person name="Pu L.-L."/>
            <person name="Perales L."/>
            <person name="Lorensuhewa L."/>
            <person name="Munidasa M."/>
            <person name="Coyle M."/>
            <person name="Taylor M."/>
            <person name="Puazo M."/>
            <person name="Firestine M."/>
            <person name="Scheel M."/>
            <person name="Javaid M."/>
            <person name="Wang M."/>
            <person name="Li M."/>
            <person name="Tabassum N."/>
            <person name="Saada N."/>
            <person name="Osuji N."/>
            <person name="Aqrawi P."/>
            <person name="Fu Q."/>
            <person name="Thornton R."/>
            <person name="Raj R."/>
            <person name="Goodspeed R."/>
            <person name="Mata R."/>
            <person name="Najjar R."/>
            <person name="Gubbala S."/>
            <person name="Lee S."/>
            <person name="Denson S."/>
            <person name="Patil S."/>
            <person name="Macmil S."/>
            <person name="Qi S."/>
            <person name="Matskevitch T."/>
            <person name="Palculict T."/>
            <person name="Mathew T."/>
            <person name="Vee V."/>
            <person name="Velamala V."/>
            <person name="Korchina V."/>
            <person name="Cai W."/>
            <person name="Liu W."/>
            <person name="Dai W."/>
            <person name="Zou X."/>
            <person name="Zhu Y."/>
            <person name="Zhang Y."/>
            <person name="Wu Y.-Q."/>
            <person name="Xin Y."/>
            <person name="Nazarath L."/>
            <person name="Kovar C."/>
            <person name="Han Y."/>
            <person name="Muzny D."/>
            <person name="Gibbs R."/>
        </authorList>
    </citation>
    <scope>NUCLEOTIDE SEQUENCE [LARGE SCALE GENOMIC DNA]</scope>
    <source>
        <strain evidence="4">Jacobina</strain>
    </source>
</reference>
<accession>A0A1B0GL77</accession>
<name>A0A1B0GL77_LUTLO</name>
<feature type="compositionally biased region" description="Basic residues" evidence="1">
    <location>
        <begin position="1001"/>
        <end position="1010"/>
    </location>
</feature>
<feature type="compositionally biased region" description="Basic residues" evidence="1">
    <location>
        <begin position="517"/>
        <end position="534"/>
    </location>
</feature>
<feature type="region of interest" description="Disordered" evidence="1">
    <location>
        <begin position="803"/>
        <end position="849"/>
    </location>
</feature>
<evidence type="ECO:0000313" key="3">
    <source>
        <dbReference type="EnsemblMetazoa" id="LLOJ009850-PA"/>
    </source>
</evidence>
<dbReference type="Proteomes" id="UP000092461">
    <property type="component" value="Unassembled WGS sequence"/>
</dbReference>
<feature type="region of interest" description="Disordered" evidence="1">
    <location>
        <begin position="867"/>
        <end position="890"/>
    </location>
</feature>